<keyword evidence="1" id="KW-0472">Membrane</keyword>
<evidence type="ECO:0000313" key="3">
    <source>
        <dbReference type="Proteomes" id="UP000006671"/>
    </source>
</evidence>
<dbReference type="EMBL" id="GG738895">
    <property type="protein sequence ID" value="EFC40102.1"/>
    <property type="molecule type" value="Genomic_DNA"/>
</dbReference>
<proteinExistence type="predicted"/>
<evidence type="ECO:0000313" key="2">
    <source>
        <dbReference type="EMBL" id="EFC40102.1"/>
    </source>
</evidence>
<name>D2VT82_NAEGR</name>
<dbReference type="InParanoid" id="D2VT82"/>
<dbReference type="OMA" id="LEEWYHR"/>
<sequence length="383" mass="45126">MRRAVIQLSKSNSRNCSSSIIKMNNSIGMNNFLLPTTITSCSMNNQHQLFKLITLSSFNYHQSLYHSNNNLNNNNLNNDENNLNNNLNNDENKFSRDELQEILNQVEEQVYSHKLFNQVLNLPNQPEENLFLKWNSITQIVNQSYYKVLKQKYPQIYSIDEKLQDEGEISNQITLKVVLFKNELYKYQDLNIFNFIKRILINFGLNEFNNIKSTIESSPSLQLNNIEKLSDENIKEIYKNTFLTINDDELNNSIYYQELKAIGQSGPNDLYQRNELTKPIIARAQYEVITKYFENNYLLHWLQYRLSLEEWYHRLGSKDQEIIDRTREFHNWQLDIIVGREEKTKNSKKFKKFVAILFALTVGIVAIAYIGLGGNKDKKENEN</sequence>
<gene>
    <name evidence="2" type="ORF">NAEGRDRAFT_81148</name>
</gene>
<organism evidence="3">
    <name type="scientific">Naegleria gruberi</name>
    <name type="common">Amoeba</name>
    <dbReference type="NCBI Taxonomy" id="5762"/>
    <lineage>
        <taxon>Eukaryota</taxon>
        <taxon>Discoba</taxon>
        <taxon>Heterolobosea</taxon>
        <taxon>Tetramitia</taxon>
        <taxon>Eutetramitia</taxon>
        <taxon>Vahlkampfiidae</taxon>
        <taxon>Naegleria</taxon>
    </lineage>
</organism>
<dbReference type="Proteomes" id="UP000006671">
    <property type="component" value="Unassembled WGS sequence"/>
</dbReference>
<dbReference type="KEGG" id="ngr:NAEGRDRAFT_81148"/>
<dbReference type="GeneID" id="8854195"/>
<dbReference type="VEuPathDB" id="AmoebaDB:NAEGRDRAFT_81148"/>
<dbReference type="RefSeq" id="XP_002672846.1">
    <property type="nucleotide sequence ID" value="XM_002672800.1"/>
</dbReference>
<evidence type="ECO:0000256" key="1">
    <source>
        <dbReference type="SAM" id="Phobius"/>
    </source>
</evidence>
<keyword evidence="3" id="KW-1185">Reference proteome</keyword>
<dbReference type="AlphaFoldDB" id="D2VT82"/>
<protein>
    <submittedName>
        <fullName evidence="2">Uncharacterized protein</fullName>
    </submittedName>
</protein>
<keyword evidence="1" id="KW-1133">Transmembrane helix</keyword>
<accession>D2VT82</accession>
<keyword evidence="1" id="KW-0812">Transmembrane</keyword>
<reference evidence="2 3" key="1">
    <citation type="journal article" date="2010" name="Cell">
        <title>The genome of Naegleria gruberi illuminates early eukaryotic versatility.</title>
        <authorList>
            <person name="Fritz-Laylin L.K."/>
            <person name="Prochnik S.E."/>
            <person name="Ginger M.L."/>
            <person name="Dacks J.B."/>
            <person name="Carpenter M.L."/>
            <person name="Field M.C."/>
            <person name="Kuo A."/>
            <person name="Paredez A."/>
            <person name="Chapman J."/>
            <person name="Pham J."/>
            <person name="Shu S."/>
            <person name="Neupane R."/>
            <person name="Cipriano M."/>
            <person name="Mancuso J."/>
            <person name="Tu H."/>
            <person name="Salamov A."/>
            <person name="Lindquist E."/>
            <person name="Shapiro H."/>
            <person name="Lucas S."/>
            <person name="Grigoriev I.V."/>
            <person name="Cande W.Z."/>
            <person name="Fulton C."/>
            <person name="Rokhsar D.S."/>
            <person name="Dawson S.C."/>
        </authorList>
    </citation>
    <scope>NUCLEOTIDE SEQUENCE [LARGE SCALE GENOMIC DNA]</scope>
    <source>
        <strain evidence="2 3">NEG-M</strain>
    </source>
</reference>
<dbReference type="OrthoDB" id="10256540at2759"/>
<feature type="transmembrane region" description="Helical" evidence="1">
    <location>
        <begin position="353"/>
        <end position="372"/>
    </location>
</feature>